<dbReference type="CDD" id="cd16651">
    <property type="entry name" value="SPL-RING_NSE2"/>
    <property type="match status" value="1"/>
</dbReference>
<keyword evidence="4" id="KW-0808">Transferase</keyword>
<evidence type="ECO:0000256" key="12">
    <source>
        <dbReference type="SAM" id="MobiDB-lite"/>
    </source>
</evidence>
<evidence type="ECO:0000256" key="4">
    <source>
        <dbReference type="ARBA" id="ARBA00022679"/>
    </source>
</evidence>
<feature type="region of interest" description="Disordered" evidence="12">
    <location>
        <begin position="280"/>
        <end position="320"/>
    </location>
</feature>
<comment type="similarity">
    <text evidence="3">Belongs to the NSE2 family.</text>
</comment>
<dbReference type="GO" id="GO:0030915">
    <property type="term" value="C:Smc5-Smc6 complex"/>
    <property type="evidence" value="ECO:0007669"/>
    <property type="project" value="InterPro"/>
</dbReference>
<organism evidence="14 15">
    <name type="scientific">Cladophialophora immunda</name>
    <dbReference type="NCBI Taxonomy" id="569365"/>
    <lineage>
        <taxon>Eukaryota</taxon>
        <taxon>Fungi</taxon>
        <taxon>Dikarya</taxon>
        <taxon>Ascomycota</taxon>
        <taxon>Pezizomycotina</taxon>
        <taxon>Eurotiomycetes</taxon>
        <taxon>Chaetothyriomycetidae</taxon>
        <taxon>Chaetothyriales</taxon>
        <taxon>Herpotrichiellaceae</taxon>
        <taxon>Cladophialophora</taxon>
    </lineage>
</organism>
<evidence type="ECO:0000256" key="7">
    <source>
        <dbReference type="ARBA" id="ARBA00022786"/>
    </source>
</evidence>
<dbReference type="EMBL" id="KN847044">
    <property type="protein sequence ID" value="KIW25240.1"/>
    <property type="molecule type" value="Genomic_DNA"/>
</dbReference>
<dbReference type="SUPFAM" id="SSF57850">
    <property type="entry name" value="RING/U-box"/>
    <property type="match status" value="1"/>
</dbReference>
<feature type="domain" description="SP-RING-type" evidence="13">
    <location>
        <begin position="317"/>
        <end position="427"/>
    </location>
</feature>
<keyword evidence="5" id="KW-0479">Metal-binding</keyword>
<evidence type="ECO:0000256" key="1">
    <source>
        <dbReference type="ARBA" id="ARBA00004123"/>
    </source>
</evidence>
<evidence type="ECO:0000256" key="8">
    <source>
        <dbReference type="ARBA" id="ARBA00022833"/>
    </source>
</evidence>
<dbReference type="GO" id="GO:0016925">
    <property type="term" value="P:protein sumoylation"/>
    <property type="evidence" value="ECO:0007669"/>
    <property type="project" value="UniProtKB-UniPathway"/>
</dbReference>
<protein>
    <recommendedName>
        <fullName evidence="13">SP-RING-type domain-containing protein</fullName>
    </recommendedName>
</protein>
<dbReference type="RefSeq" id="XP_016245456.1">
    <property type="nucleotide sequence ID" value="XM_016395600.1"/>
</dbReference>
<keyword evidence="8" id="KW-0862">Zinc</keyword>
<proteinExistence type="inferred from homology"/>
<name>A0A0D2C404_9EURO</name>
<feature type="compositionally biased region" description="Acidic residues" evidence="12">
    <location>
        <begin position="80"/>
        <end position="89"/>
    </location>
</feature>
<evidence type="ECO:0000259" key="13">
    <source>
        <dbReference type="PROSITE" id="PS51044"/>
    </source>
</evidence>
<feature type="coiled-coil region" evidence="11">
    <location>
        <begin position="16"/>
        <end position="46"/>
    </location>
</feature>
<feature type="region of interest" description="Disordered" evidence="12">
    <location>
        <begin position="509"/>
        <end position="554"/>
    </location>
</feature>
<evidence type="ECO:0000313" key="15">
    <source>
        <dbReference type="Proteomes" id="UP000054466"/>
    </source>
</evidence>
<evidence type="ECO:0000256" key="3">
    <source>
        <dbReference type="ARBA" id="ARBA00008212"/>
    </source>
</evidence>
<dbReference type="UniPathway" id="UPA00886"/>
<keyword evidence="15" id="KW-1185">Reference proteome</keyword>
<comment type="subcellular location">
    <subcellularLocation>
        <location evidence="1">Nucleus</location>
    </subcellularLocation>
</comment>
<dbReference type="PANTHER" id="PTHR21330:SF1">
    <property type="entry name" value="E3 SUMO-PROTEIN LIGASE NSE2"/>
    <property type="match status" value="1"/>
</dbReference>
<gene>
    <name evidence="14" type="ORF">PV07_08434</name>
</gene>
<dbReference type="PROSITE" id="PS51044">
    <property type="entry name" value="ZF_SP_RING"/>
    <property type="match status" value="1"/>
</dbReference>
<keyword evidence="7" id="KW-0833">Ubl conjugation pathway</keyword>
<dbReference type="HOGENOM" id="CLU_028753_1_0_1"/>
<evidence type="ECO:0000256" key="2">
    <source>
        <dbReference type="ARBA" id="ARBA00004718"/>
    </source>
</evidence>
<feature type="region of interest" description="Disordered" evidence="12">
    <location>
        <begin position="66"/>
        <end position="96"/>
    </location>
</feature>
<dbReference type="InterPro" id="IPR004181">
    <property type="entry name" value="Znf_MIZ"/>
</dbReference>
<dbReference type="OrthoDB" id="756301at2759"/>
<dbReference type="GO" id="GO:0005634">
    <property type="term" value="C:nucleus"/>
    <property type="evidence" value="ECO:0007669"/>
    <property type="project" value="UniProtKB-SubCell"/>
</dbReference>
<dbReference type="GeneID" id="27347628"/>
<feature type="region of interest" description="Disordered" evidence="12">
    <location>
        <begin position="436"/>
        <end position="492"/>
    </location>
</feature>
<keyword evidence="9" id="KW-0539">Nucleus</keyword>
<accession>A0A0D2C404</accession>
<dbReference type="GO" id="GO:0008270">
    <property type="term" value="F:zinc ion binding"/>
    <property type="evidence" value="ECO:0007669"/>
    <property type="project" value="UniProtKB-KW"/>
</dbReference>
<comment type="pathway">
    <text evidence="2">Protein modification; protein sumoylation.</text>
</comment>
<dbReference type="AlphaFoldDB" id="A0A0D2C404"/>
<evidence type="ECO:0000256" key="10">
    <source>
        <dbReference type="PROSITE-ProRule" id="PRU00452"/>
    </source>
</evidence>
<evidence type="ECO:0000256" key="5">
    <source>
        <dbReference type="ARBA" id="ARBA00022723"/>
    </source>
</evidence>
<dbReference type="Proteomes" id="UP000054466">
    <property type="component" value="Unassembled WGS sequence"/>
</dbReference>
<dbReference type="GO" id="GO:0061665">
    <property type="term" value="F:SUMO ligase activity"/>
    <property type="evidence" value="ECO:0007669"/>
    <property type="project" value="TreeGrafter"/>
</dbReference>
<sequence length="554" mass="62227">MAPAQFEPQPLTTPLNDEALRALSELQQQRDREKKAREHLKKAAEILTDITGELNDRAYLRRARHLKEKARRREAKGTEDAAEENEDPAVAEADARYEEFQQKVEALTKRMDSSIRGVIDDVAWLTEYPATLKAVVEKAQETTEEQRRDFETRSPTRRARQKRRVVDDDDNGDGDDEQNQNQEEDEDDTEAGPSSRLRHQTTMLPTIHPADTPHVHLSTALTQQSRTWTSKTLTERYARNNDYRGWYRVLYDAKNPGESAPPMPDESLWFAAEEGRLSFSSSQRRRLHRHHARREDSNAETSMTEAGSASPSPSSTSDNELEIAAEKTRLKCPITLLPYVDPVTSKNCNHSYEREAILSMLGTSSSFAPFTPTQLEELSQLGDKQRSRREREMRIKQVKCPECNVPLVEEDLVENPALRRRVARLLAKERRDNIATSDVEGDSDDGADGAHDGSIVRGTQRQPVGLGSSSPLPPSSVRKTAKQIKAERVSGMSVGVGVGVDVDVIPQTQLADDRRAASAQRNQSSQASGARPPHQRRERGRGMQILDLSGDDDK</sequence>
<feature type="compositionally biased region" description="Acidic residues" evidence="12">
    <location>
        <begin position="167"/>
        <end position="190"/>
    </location>
</feature>
<dbReference type="PANTHER" id="PTHR21330">
    <property type="entry name" value="E3 SUMO-PROTEIN LIGASE NSE2"/>
    <property type="match status" value="1"/>
</dbReference>
<dbReference type="Gene3D" id="3.30.40.10">
    <property type="entry name" value="Zinc/RING finger domain, C3HC4 (zinc finger)"/>
    <property type="match status" value="1"/>
</dbReference>
<feature type="region of interest" description="Disordered" evidence="12">
    <location>
        <begin position="138"/>
        <end position="196"/>
    </location>
</feature>
<evidence type="ECO:0000313" key="14">
    <source>
        <dbReference type="EMBL" id="KIW25240.1"/>
    </source>
</evidence>
<dbReference type="InterPro" id="IPR013083">
    <property type="entry name" value="Znf_RING/FYVE/PHD"/>
</dbReference>
<evidence type="ECO:0000256" key="9">
    <source>
        <dbReference type="ARBA" id="ARBA00023242"/>
    </source>
</evidence>
<feature type="compositionally biased region" description="Low complexity" evidence="12">
    <location>
        <begin position="517"/>
        <end position="531"/>
    </location>
</feature>
<dbReference type="VEuPathDB" id="FungiDB:PV07_08434"/>
<evidence type="ECO:0000256" key="11">
    <source>
        <dbReference type="SAM" id="Coils"/>
    </source>
</evidence>
<reference evidence="14 15" key="1">
    <citation type="submission" date="2015-01" db="EMBL/GenBank/DDBJ databases">
        <title>The Genome Sequence of Cladophialophora immunda CBS83496.</title>
        <authorList>
            <consortium name="The Broad Institute Genomics Platform"/>
            <person name="Cuomo C."/>
            <person name="de Hoog S."/>
            <person name="Gorbushina A."/>
            <person name="Stielow B."/>
            <person name="Teixiera M."/>
            <person name="Abouelleil A."/>
            <person name="Chapman S.B."/>
            <person name="Priest M."/>
            <person name="Young S.K."/>
            <person name="Wortman J."/>
            <person name="Nusbaum C."/>
            <person name="Birren B."/>
        </authorList>
    </citation>
    <scope>NUCLEOTIDE SEQUENCE [LARGE SCALE GENOMIC DNA]</scope>
    <source>
        <strain evidence="14 15">CBS 83496</strain>
    </source>
</reference>
<keyword evidence="6 10" id="KW-0863">Zinc-finger</keyword>
<feature type="compositionally biased region" description="Basic and acidic residues" evidence="12">
    <location>
        <begin position="138"/>
        <end position="154"/>
    </location>
</feature>
<dbReference type="STRING" id="569365.A0A0D2C404"/>
<dbReference type="GO" id="GO:0000724">
    <property type="term" value="P:double-strand break repair via homologous recombination"/>
    <property type="evidence" value="ECO:0007669"/>
    <property type="project" value="InterPro"/>
</dbReference>
<dbReference type="InterPro" id="IPR026846">
    <property type="entry name" value="Nse2(Mms21)"/>
</dbReference>
<evidence type="ECO:0000256" key="6">
    <source>
        <dbReference type="ARBA" id="ARBA00022771"/>
    </source>
</evidence>
<feature type="compositionally biased region" description="Basic residues" evidence="12">
    <location>
        <begin position="283"/>
        <end position="292"/>
    </location>
</feature>
<feature type="compositionally biased region" description="Low complexity" evidence="12">
    <location>
        <begin position="308"/>
        <end position="317"/>
    </location>
</feature>
<dbReference type="Pfam" id="PF11789">
    <property type="entry name" value="zf-Nse"/>
    <property type="match status" value="1"/>
</dbReference>
<keyword evidence="11" id="KW-0175">Coiled coil</keyword>